<protein>
    <recommendedName>
        <fullName evidence="17">CDP-diacylglycerol--inositol 3-phosphatidyltransferase</fullName>
        <ecNumber evidence="5">2.7.8.11</ecNumber>
    </recommendedName>
    <alternativeName>
        <fullName evidence="18">Phosphatidylinositol synthase</fullName>
    </alternativeName>
</protein>
<evidence type="ECO:0000256" key="11">
    <source>
        <dbReference type="ARBA" id="ARBA00022989"/>
    </source>
</evidence>
<dbReference type="InterPro" id="IPR000462">
    <property type="entry name" value="CDP-OH_P_trans"/>
</dbReference>
<evidence type="ECO:0000313" key="22">
    <source>
        <dbReference type="Proteomes" id="UP000001593"/>
    </source>
</evidence>
<evidence type="ECO:0000256" key="10">
    <source>
        <dbReference type="ARBA" id="ARBA00022842"/>
    </source>
</evidence>
<keyword evidence="6" id="KW-0444">Lipid biosynthesis</keyword>
<dbReference type="AlphaFoldDB" id="A7SY82"/>
<dbReference type="GO" id="GO:0003881">
    <property type="term" value="F:CDP-diacylglycerol-inositol 3-phosphatidyltransferase activity"/>
    <property type="evidence" value="ECO:0000318"/>
    <property type="project" value="GO_Central"/>
</dbReference>
<comment type="cofactor">
    <cofactor evidence="2">
        <name>Mg(2+)</name>
        <dbReference type="ChEBI" id="CHEBI:18420"/>
    </cofactor>
</comment>
<gene>
    <name evidence="21" type="ORF">NEMVEDRAFT_v1g248046</name>
</gene>
<organism evidence="21 22">
    <name type="scientific">Nematostella vectensis</name>
    <name type="common">Starlet sea anemone</name>
    <dbReference type="NCBI Taxonomy" id="45351"/>
    <lineage>
        <taxon>Eukaryota</taxon>
        <taxon>Metazoa</taxon>
        <taxon>Cnidaria</taxon>
        <taxon>Anthozoa</taxon>
        <taxon>Hexacorallia</taxon>
        <taxon>Actiniaria</taxon>
        <taxon>Edwardsiidae</taxon>
        <taxon>Nematostella</taxon>
    </lineage>
</organism>
<evidence type="ECO:0000256" key="8">
    <source>
        <dbReference type="ARBA" id="ARBA00022692"/>
    </source>
</evidence>
<comment type="subcellular location">
    <subcellularLocation>
        <location evidence="3">Membrane</location>
        <topology evidence="3">Multi-pass membrane protein</topology>
    </subcellularLocation>
</comment>
<dbReference type="EC" id="2.7.8.11" evidence="5"/>
<dbReference type="GO" id="GO:0006661">
    <property type="term" value="P:phosphatidylinositol biosynthetic process"/>
    <property type="evidence" value="ECO:0000318"/>
    <property type="project" value="GO_Central"/>
</dbReference>
<evidence type="ECO:0000256" key="6">
    <source>
        <dbReference type="ARBA" id="ARBA00022516"/>
    </source>
</evidence>
<reference evidence="21 22" key="1">
    <citation type="journal article" date="2007" name="Science">
        <title>Sea anemone genome reveals ancestral eumetazoan gene repertoire and genomic organization.</title>
        <authorList>
            <person name="Putnam N.H."/>
            <person name="Srivastava M."/>
            <person name="Hellsten U."/>
            <person name="Dirks B."/>
            <person name="Chapman J."/>
            <person name="Salamov A."/>
            <person name="Terry A."/>
            <person name="Shapiro H."/>
            <person name="Lindquist E."/>
            <person name="Kapitonov V.V."/>
            <person name="Jurka J."/>
            <person name="Genikhovich G."/>
            <person name="Grigoriev I.V."/>
            <person name="Lucas S.M."/>
            <person name="Steele R.E."/>
            <person name="Finnerty J.R."/>
            <person name="Technau U."/>
            <person name="Martindale M.Q."/>
            <person name="Rokhsar D.S."/>
        </authorList>
    </citation>
    <scope>NUCLEOTIDE SEQUENCE [LARGE SCALE GENOMIC DNA]</scope>
    <source>
        <strain evidence="22">CH2 X CH6</strain>
    </source>
</reference>
<feature type="transmembrane region" description="Helical" evidence="20">
    <location>
        <begin position="135"/>
        <end position="155"/>
    </location>
</feature>
<feature type="non-terminal residue" evidence="21">
    <location>
        <position position="1"/>
    </location>
</feature>
<keyword evidence="16" id="KW-1208">Phospholipid metabolism</keyword>
<evidence type="ECO:0000256" key="12">
    <source>
        <dbReference type="ARBA" id="ARBA00023098"/>
    </source>
</evidence>
<evidence type="ECO:0000256" key="7">
    <source>
        <dbReference type="ARBA" id="ARBA00022679"/>
    </source>
</evidence>
<dbReference type="PROSITE" id="PS00379">
    <property type="entry name" value="CDP_ALCOHOL_P_TRANSF"/>
    <property type="match status" value="1"/>
</dbReference>
<keyword evidence="22" id="KW-1185">Reference proteome</keyword>
<dbReference type="PhylomeDB" id="A7SY82"/>
<evidence type="ECO:0000256" key="16">
    <source>
        <dbReference type="ARBA" id="ARBA00023264"/>
    </source>
</evidence>
<accession>A7SY82</accession>
<dbReference type="InterPro" id="IPR014387">
    <property type="entry name" value="CDP_diag_ino_3_P_euk"/>
</dbReference>
<evidence type="ECO:0000256" key="15">
    <source>
        <dbReference type="ARBA" id="ARBA00023211"/>
    </source>
</evidence>
<dbReference type="PIRSF" id="PIRSF000848">
    <property type="entry name" value="CDP_diag_ino_3_P"/>
    <property type="match status" value="1"/>
</dbReference>
<evidence type="ECO:0000256" key="3">
    <source>
        <dbReference type="ARBA" id="ARBA00004141"/>
    </source>
</evidence>
<evidence type="ECO:0000256" key="2">
    <source>
        <dbReference type="ARBA" id="ARBA00001946"/>
    </source>
</evidence>
<evidence type="ECO:0000256" key="4">
    <source>
        <dbReference type="ARBA" id="ARBA00010441"/>
    </source>
</evidence>
<feature type="transmembrane region" description="Helical" evidence="20">
    <location>
        <begin position="6"/>
        <end position="27"/>
    </location>
</feature>
<dbReference type="PANTHER" id="PTHR15362:SF4">
    <property type="entry name" value="CDP-DIACYLGLYCEROL--INOSITOL 3-PHOSPHATIDYLTRANSFERASE"/>
    <property type="match status" value="1"/>
</dbReference>
<keyword evidence="8 20" id="KW-0812">Transmembrane</keyword>
<dbReference type="InterPro" id="IPR043130">
    <property type="entry name" value="CDP-OH_PTrfase_TM_dom"/>
</dbReference>
<feature type="transmembrane region" description="Helical" evidence="20">
    <location>
        <begin position="75"/>
        <end position="98"/>
    </location>
</feature>
<comment type="cofactor">
    <cofactor evidence="1">
        <name>Mn(2+)</name>
        <dbReference type="ChEBI" id="CHEBI:29035"/>
    </cofactor>
</comment>
<keyword evidence="9" id="KW-0479">Metal-binding</keyword>
<sequence length="213" mass="24117">MTSVFLFIPNLIGYLRIILAFASFYYMPSDHVKAAVMYVISGFLDAFDGHAARYFNQSTKFGAFLDMLTDRCVTTALIMMLGVFYPKFLFLFQFLVCLDITSHWIHVQSAMLKGDSHKKIDLSGNYFLRVYYKKVVLFTFCAGNELFFCCLYLAHFTPGPIISLAGHSAGLWIILAYVTAPICLLKQLVSVIQLWAACYNTVLVDESERAKAN</sequence>
<dbReference type="Proteomes" id="UP000001593">
    <property type="component" value="Unassembled WGS sequence"/>
</dbReference>
<evidence type="ECO:0000313" key="21">
    <source>
        <dbReference type="EMBL" id="EDO31331.1"/>
    </source>
</evidence>
<evidence type="ECO:0000256" key="18">
    <source>
        <dbReference type="ARBA" id="ARBA00079946"/>
    </source>
</evidence>
<dbReference type="InParanoid" id="A7SY82"/>
<evidence type="ECO:0000256" key="17">
    <source>
        <dbReference type="ARBA" id="ARBA00070582"/>
    </source>
</evidence>
<feature type="transmembrane region" description="Helical" evidence="20">
    <location>
        <begin position="161"/>
        <end position="185"/>
    </location>
</feature>
<evidence type="ECO:0000256" key="14">
    <source>
        <dbReference type="ARBA" id="ARBA00023209"/>
    </source>
</evidence>
<comment type="similarity">
    <text evidence="4 19">Belongs to the CDP-alcohol phosphatidyltransferase class-I family.</text>
</comment>
<dbReference type="PANTHER" id="PTHR15362">
    <property type="entry name" value="PHOSPHATIDYLINOSITOL SYNTHASE"/>
    <property type="match status" value="1"/>
</dbReference>
<dbReference type="GO" id="GO:0005794">
    <property type="term" value="C:Golgi apparatus"/>
    <property type="evidence" value="ECO:0000318"/>
    <property type="project" value="GO_Central"/>
</dbReference>
<dbReference type="EMBL" id="DS469914">
    <property type="protein sequence ID" value="EDO31331.1"/>
    <property type="molecule type" value="Genomic_DNA"/>
</dbReference>
<keyword evidence="12" id="KW-0443">Lipid metabolism</keyword>
<evidence type="ECO:0000256" key="9">
    <source>
        <dbReference type="ARBA" id="ARBA00022723"/>
    </source>
</evidence>
<evidence type="ECO:0000256" key="13">
    <source>
        <dbReference type="ARBA" id="ARBA00023136"/>
    </source>
</evidence>
<dbReference type="OMA" id="AQTYSEN"/>
<dbReference type="Pfam" id="PF01066">
    <property type="entry name" value="CDP-OH_P_transf"/>
    <property type="match status" value="1"/>
</dbReference>
<proteinExistence type="inferred from homology"/>
<keyword evidence="15" id="KW-0464">Manganese</keyword>
<dbReference type="eggNOG" id="KOG3240">
    <property type="taxonomic scope" value="Eukaryota"/>
</dbReference>
<dbReference type="GO" id="GO:0016020">
    <property type="term" value="C:membrane"/>
    <property type="evidence" value="ECO:0007669"/>
    <property type="project" value="UniProtKB-SubCell"/>
</dbReference>
<keyword evidence="14" id="KW-0594">Phospholipid biosynthesis</keyword>
<evidence type="ECO:0000256" key="19">
    <source>
        <dbReference type="RuleBase" id="RU003750"/>
    </source>
</evidence>
<dbReference type="FunFam" id="1.20.120.1760:FF:000003">
    <property type="entry name" value="CDP-diacylglycerol--inositol 3-phosphatidyltransferase"/>
    <property type="match status" value="1"/>
</dbReference>
<dbReference type="InterPro" id="IPR048254">
    <property type="entry name" value="CDP_ALCOHOL_P_TRANSF_CS"/>
</dbReference>
<evidence type="ECO:0000256" key="1">
    <source>
        <dbReference type="ARBA" id="ARBA00001936"/>
    </source>
</evidence>
<dbReference type="HOGENOM" id="CLU_067602_2_0_1"/>
<name>A7SY82_NEMVE</name>
<dbReference type="GO" id="GO:0046872">
    <property type="term" value="F:metal ion binding"/>
    <property type="evidence" value="ECO:0007669"/>
    <property type="project" value="UniProtKB-KW"/>
</dbReference>
<evidence type="ECO:0000256" key="5">
    <source>
        <dbReference type="ARBA" id="ARBA00013212"/>
    </source>
</evidence>
<keyword evidence="11 20" id="KW-1133">Transmembrane helix</keyword>
<dbReference type="OrthoDB" id="10251079at2759"/>
<dbReference type="KEGG" id="nve:5502212"/>
<keyword evidence="10" id="KW-0460">Magnesium</keyword>
<dbReference type="Gene3D" id="1.20.120.1760">
    <property type="match status" value="1"/>
</dbReference>
<evidence type="ECO:0000256" key="20">
    <source>
        <dbReference type="SAM" id="Phobius"/>
    </source>
</evidence>
<dbReference type="STRING" id="45351.A7SY82"/>
<keyword evidence="7 19" id="KW-0808">Transferase</keyword>
<keyword evidence="13 20" id="KW-0472">Membrane</keyword>